<dbReference type="AlphaFoldDB" id="A0A3B0WHQ8"/>
<proteinExistence type="predicted"/>
<reference evidence="2" key="1">
    <citation type="submission" date="2018-06" db="EMBL/GenBank/DDBJ databases">
        <authorList>
            <person name="Zhirakovskaya E."/>
        </authorList>
    </citation>
    <scope>NUCLEOTIDE SEQUENCE</scope>
</reference>
<dbReference type="InterPro" id="IPR014880">
    <property type="entry name" value="SoxZ_dom"/>
</dbReference>
<dbReference type="InterPro" id="IPR013783">
    <property type="entry name" value="Ig-like_fold"/>
</dbReference>
<protein>
    <submittedName>
        <fullName evidence="2">Sulfur oxidation protein SoxZ</fullName>
    </submittedName>
</protein>
<feature type="domain" description="Sulphur oxidation protein SoxZ" evidence="1">
    <location>
        <begin position="9"/>
        <end position="102"/>
    </location>
</feature>
<dbReference type="SUPFAM" id="SSF81296">
    <property type="entry name" value="E set domains"/>
    <property type="match status" value="1"/>
</dbReference>
<evidence type="ECO:0000313" key="2">
    <source>
        <dbReference type="EMBL" id="VAW55375.1"/>
    </source>
</evidence>
<dbReference type="EMBL" id="UOFE01000048">
    <property type="protein sequence ID" value="VAW55375.1"/>
    <property type="molecule type" value="Genomic_DNA"/>
</dbReference>
<dbReference type="InterPro" id="IPR030995">
    <property type="entry name" value="SoxZ"/>
</dbReference>
<dbReference type="InterPro" id="IPR014756">
    <property type="entry name" value="Ig_E-set"/>
</dbReference>
<name>A0A3B0WHQ8_9ZZZZ</name>
<dbReference type="Gene3D" id="2.60.40.10">
    <property type="entry name" value="Immunoglobulins"/>
    <property type="match status" value="1"/>
</dbReference>
<evidence type="ECO:0000259" key="1">
    <source>
        <dbReference type="Pfam" id="PF08770"/>
    </source>
</evidence>
<dbReference type="Pfam" id="PF08770">
    <property type="entry name" value="SoxZ"/>
    <property type="match status" value="1"/>
</dbReference>
<organism evidence="2">
    <name type="scientific">hydrothermal vent metagenome</name>
    <dbReference type="NCBI Taxonomy" id="652676"/>
    <lineage>
        <taxon>unclassified sequences</taxon>
        <taxon>metagenomes</taxon>
        <taxon>ecological metagenomes</taxon>
    </lineage>
</organism>
<accession>A0A3B0WHQ8</accession>
<sequence>MAKSSIKVRAKVKKGEAKVKCLISHPMETGMRKNKKTGKLIPAKFIQEVVCESGGKTVMNAQWNGTISKNPFLSFSFTGAKSGDNIKISWVDNTGKSDSTEAKMK</sequence>
<dbReference type="NCBIfam" id="TIGR04490">
    <property type="entry name" value="SoxZ_true"/>
    <property type="match status" value="1"/>
</dbReference>
<gene>
    <name evidence="2" type="ORF">MNBD_GAMMA05-2436</name>
</gene>